<sequence>MNRFLYEKSVTYQECLIIPFVSGCIDGDDIYSYSLLSEQGYTSHLHQAKNPAQSYSSKLPKIIAIAKQHLDRQFTLEGSGYFDRRYTYRNNLIILHEEAGKCFYDHYSPRKLVNIAAPKVFDSADNCIDWIKMGLQRNQI</sequence>
<gene>
    <name evidence="1" type="ORF">I4641_14900</name>
</gene>
<protein>
    <submittedName>
        <fullName evidence="1">Uncharacterized protein</fullName>
    </submittedName>
</protein>
<organism evidence="1 2">
    <name type="scientific">Waterburya agarophytonicola KI4</name>
    <dbReference type="NCBI Taxonomy" id="2874699"/>
    <lineage>
        <taxon>Bacteria</taxon>
        <taxon>Bacillati</taxon>
        <taxon>Cyanobacteriota</taxon>
        <taxon>Cyanophyceae</taxon>
        <taxon>Pleurocapsales</taxon>
        <taxon>Hyellaceae</taxon>
        <taxon>Waterburya</taxon>
        <taxon>Waterburya agarophytonicola</taxon>
    </lineage>
</organism>
<name>A0A964BT70_9CYAN</name>
<evidence type="ECO:0000313" key="1">
    <source>
        <dbReference type="EMBL" id="MCC0178267.1"/>
    </source>
</evidence>
<dbReference type="Proteomes" id="UP000729733">
    <property type="component" value="Unassembled WGS sequence"/>
</dbReference>
<reference evidence="1" key="1">
    <citation type="journal article" date="2021" name="Antonie Van Leeuwenhoek">
        <title>Draft genome and description of Waterburya agarophytonicola gen. nov. sp. nov. (Pleurocapsales, Cyanobacteria): a seaweed symbiont.</title>
        <authorList>
            <person name="Bonthond G."/>
            <person name="Shalygin S."/>
            <person name="Bayer T."/>
            <person name="Weinberger F."/>
        </authorList>
    </citation>
    <scope>NUCLEOTIDE SEQUENCE</scope>
    <source>
        <strain evidence="1">KI4</strain>
    </source>
</reference>
<proteinExistence type="predicted"/>
<dbReference type="RefSeq" id="WP_229641334.1">
    <property type="nucleotide sequence ID" value="NZ_JADWDC010000039.1"/>
</dbReference>
<dbReference type="AlphaFoldDB" id="A0A964BT70"/>
<dbReference type="EMBL" id="JADWDC010000039">
    <property type="protein sequence ID" value="MCC0178267.1"/>
    <property type="molecule type" value="Genomic_DNA"/>
</dbReference>
<keyword evidence="2" id="KW-1185">Reference proteome</keyword>
<comment type="caution">
    <text evidence="1">The sequence shown here is derived from an EMBL/GenBank/DDBJ whole genome shotgun (WGS) entry which is preliminary data.</text>
</comment>
<evidence type="ECO:0000313" key="2">
    <source>
        <dbReference type="Proteomes" id="UP000729733"/>
    </source>
</evidence>
<accession>A0A964BT70</accession>